<feature type="region of interest" description="Disordered" evidence="2">
    <location>
        <begin position="185"/>
        <end position="204"/>
    </location>
</feature>
<feature type="non-terminal residue" evidence="4">
    <location>
        <position position="1"/>
    </location>
</feature>
<keyword evidence="5" id="KW-1185">Reference proteome</keyword>
<dbReference type="PANTHER" id="PTHR33795:SF1">
    <property type="entry name" value="INSERTION ELEMENT IS150 PROTEIN INSJ"/>
    <property type="match status" value="1"/>
</dbReference>
<feature type="region of interest" description="Disordered" evidence="2">
    <location>
        <begin position="127"/>
        <end position="151"/>
    </location>
</feature>
<dbReference type="AlphaFoldDB" id="M2Q3C0"/>
<dbReference type="InterPro" id="IPR052057">
    <property type="entry name" value="IS150/IS1296_orfA-like"/>
</dbReference>
<comment type="caution">
    <text evidence="4">The sequence shown here is derived from an EMBL/GenBank/DDBJ whole genome shotgun (WGS) entry which is preliminary data.</text>
</comment>
<dbReference type="PATRIC" id="fig|999415.3.peg.810"/>
<evidence type="ECO:0000313" key="4">
    <source>
        <dbReference type="EMBL" id="EMD16766.1"/>
    </source>
</evidence>
<dbReference type="Gene3D" id="1.10.10.10">
    <property type="entry name" value="Winged helix-like DNA-binding domain superfamily/Winged helix DNA-binding domain"/>
    <property type="match status" value="1"/>
</dbReference>
<dbReference type="InterPro" id="IPR036388">
    <property type="entry name" value="WH-like_DNA-bd_sf"/>
</dbReference>
<dbReference type="STRING" id="999415.HMPREF9943_00808"/>
<dbReference type="InterPro" id="IPR055247">
    <property type="entry name" value="InsJ-like_HTH"/>
</dbReference>
<protein>
    <recommendedName>
        <fullName evidence="3">Insertion element IS150 protein InsJ-like helix-turn-helix domain-containing protein</fullName>
    </recommendedName>
</protein>
<evidence type="ECO:0000259" key="3">
    <source>
        <dbReference type="Pfam" id="PF13518"/>
    </source>
</evidence>
<evidence type="ECO:0000313" key="5">
    <source>
        <dbReference type="Proteomes" id="UP000011758"/>
    </source>
</evidence>
<organism evidence="4 5">
    <name type="scientific">Eggerthia catenaformis OT 569 = DSM 20559</name>
    <dbReference type="NCBI Taxonomy" id="999415"/>
    <lineage>
        <taxon>Bacteria</taxon>
        <taxon>Bacillati</taxon>
        <taxon>Bacillota</taxon>
        <taxon>Erysipelotrichia</taxon>
        <taxon>Erysipelotrichales</taxon>
        <taxon>Coprobacillaceae</taxon>
        <taxon>Eggerthia</taxon>
    </lineage>
</organism>
<proteinExistence type="inferred from homology"/>
<evidence type="ECO:0000256" key="1">
    <source>
        <dbReference type="ARBA" id="ARBA00038232"/>
    </source>
</evidence>
<sequence>DMYPLYWTISKEGIFMRYSYEFKKKCVEMYYQGIYPDTPEGIDTKIFRNKVREWVRIEEANGSDALRHKAHNKNWTPEAKLELVAKVIAGESYKSVAFNAGISDGMLYQWVRKYKIFGYNGLINKKKGRKSKNPDMKKIGTRKPPKPNESEYEELIRLRAENEYMKAEIEVIKKEIALREEKEAARLKAKKQQSSKNSARMDTN</sequence>
<accession>M2Q3C0</accession>
<comment type="similarity">
    <text evidence="1">Belongs to the IS150/IS1296 orfA family.</text>
</comment>
<dbReference type="PANTHER" id="PTHR33795">
    <property type="entry name" value="INSERTION ELEMENT IS150 PROTEIN INSJ"/>
    <property type="match status" value="1"/>
</dbReference>
<dbReference type="InterPro" id="IPR009057">
    <property type="entry name" value="Homeodomain-like_sf"/>
</dbReference>
<gene>
    <name evidence="4" type="ORF">HMPREF9943_00808</name>
</gene>
<dbReference type="SUPFAM" id="SSF46689">
    <property type="entry name" value="Homeodomain-like"/>
    <property type="match status" value="1"/>
</dbReference>
<dbReference type="Pfam" id="PF13518">
    <property type="entry name" value="HTH_28"/>
    <property type="match status" value="1"/>
</dbReference>
<reference evidence="4 5" key="1">
    <citation type="submission" date="2013-02" db="EMBL/GenBank/DDBJ databases">
        <title>The Genome Sequence of Lactobacillus catenaformis F0143.</title>
        <authorList>
            <consortium name="The Broad Institute Genome Sequencing Platform"/>
            <person name="Earl A."/>
            <person name="Ward D."/>
            <person name="Feldgarden M."/>
            <person name="Gevers D."/>
            <person name="Izard J."/>
            <person name="Blanton J.M."/>
            <person name="Mathney J."/>
            <person name="Dewhirst F.E."/>
            <person name="Young S.K."/>
            <person name="Zeng Q."/>
            <person name="Gargeya S."/>
            <person name="Fitzgerald M."/>
            <person name="Haas B."/>
            <person name="Abouelleil A."/>
            <person name="Alvarado L."/>
            <person name="Arachchi H.M."/>
            <person name="Berlin A."/>
            <person name="Chapman S.B."/>
            <person name="Gearin G."/>
            <person name="Goldberg J."/>
            <person name="Griggs A."/>
            <person name="Gujja S."/>
            <person name="Hansen M."/>
            <person name="Heiman D."/>
            <person name="Howarth C."/>
            <person name="Larimer J."/>
            <person name="Lui A."/>
            <person name="MacDonald P.J.P."/>
            <person name="McCowen C."/>
            <person name="Montmayeur A."/>
            <person name="Murphy C."/>
            <person name="Neiman D."/>
            <person name="Pearson M."/>
            <person name="Priest M."/>
            <person name="Roberts A."/>
            <person name="Saif S."/>
            <person name="Shea T."/>
            <person name="Sisk P."/>
            <person name="Stolte C."/>
            <person name="Sykes S."/>
            <person name="Wortman J."/>
            <person name="Nusbaum C."/>
            <person name="Birren B."/>
        </authorList>
    </citation>
    <scope>NUCLEOTIDE SEQUENCE [LARGE SCALE GENOMIC DNA]</scope>
    <source>
        <strain evidence="4 5">OT 569</strain>
    </source>
</reference>
<feature type="domain" description="Insertion element IS150 protein InsJ-like helix-turn-helix" evidence="3">
    <location>
        <begin position="80"/>
        <end position="130"/>
    </location>
</feature>
<dbReference type="eggNOG" id="COG2963">
    <property type="taxonomic scope" value="Bacteria"/>
</dbReference>
<name>M2Q3C0_9FIRM</name>
<evidence type="ECO:0000256" key="2">
    <source>
        <dbReference type="SAM" id="MobiDB-lite"/>
    </source>
</evidence>
<dbReference type="Proteomes" id="UP000011758">
    <property type="component" value="Unassembled WGS sequence"/>
</dbReference>
<dbReference type="EMBL" id="AGEJ01000013">
    <property type="protein sequence ID" value="EMD16766.1"/>
    <property type="molecule type" value="Genomic_DNA"/>
</dbReference>